<name>A0A4P6M0Q0_9FIRM</name>
<evidence type="ECO:0000313" key="3">
    <source>
        <dbReference type="Proteomes" id="UP000289794"/>
    </source>
</evidence>
<dbReference type="AlphaFoldDB" id="A0A4P6M0Q0"/>
<dbReference type="GeneID" id="75050699"/>
<dbReference type="Proteomes" id="UP000515789">
    <property type="component" value="Chromosome"/>
</dbReference>
<evidence type="ECO:0000313" key="1">
    <source>
        <dbReference type="EMBL" id="QBE98641.1"/>
    </source>
</evidence>
<proteinExistence type="predicted"/>
<reference evidence="1 3" key="1">
    <citation type="submission" date="2019-01" db="EMBL/GenBank/DDBJ databases">
        <title>PMF-metabolizing Aryl O-demethylase.</title>
        <authorList>
            <person name="Kim M."/>
        </authorList>
    </citation>
    <scope>NUCLEOTIDE SEQUENCE [LARGE SCALE GENOMIC DNA]</scope>
    <source>
        <strain evidence="1 3">PMF1</strain>
    </source>
</reference>
<sequence>MKSSSRELDDKFLSSGQENIRLAIALERFFELCPQDGALYGQYRDYLKKRFRPAMEKLIRARETENVKVLFGLAEVTSVQMDELLALAQKYGNTECVLWLLSKKEEQFGFGGKDMEL</sequence>
<organism evidence="1 3">
    <name type="scientific">Blautia producta</name>
    <dbReference type="NCBI Taxonomy" id="33035"/>
    <lineage>
        <taxon>Bacteria</taxon>
        <taxon>Bacillati</taxon>
        <taxon>Bacillota</taxon>
        <taxon>Clostridia</taxon>
        <taxon>Lachnospirales</taxon>
        <taxon>Lachnospiraceae</taxon>
        <taxon>Blautia</taxon>
    </lineage>
</organism>
<protein>
    <submittedName>
        <fullName evidence="1">Uncharacterized protein</fullName>
    </submittedName>
</protein>
<dbReference type="KEGG" id="bpro:PMF13cell1_04207"/>
<dbReference type="EMBL" id="CP039126">
    <property type="protein sequence ID" value="QMW78200.1"/>
    <property type="molecule type" value="Genomic_DNA"/>
</dbReference>
<reference evidence="2 4" key="2">
    <citation type="submission" date="2019-04" db="EMBL/GenBank/DDBJ databases">
        <authorList>
            <person name="Schori C."/>
            <person name="Ahrens C."/>
        </authorList>
    </citation>
    <scope>NUCLEOTIDE SEQUENCE [LARGE SCALE GENOMIC DNA]</scope>
    <source>
        <strain evidence="2 4">DSM 2950</strain>
    </source>
</reference>
<evidence type="ECO:0000313" key="2">
    <source>
        <dbReference type="EMBL" id="QMW78200.1"/>
    </source>
</evidence>
<accession>A0A4P6M0Q0</accession>
<dbReference type="EMBL" id="CP035945">
    <property type="protein sequence ID" value="QBE98641.1"/>
    <property type="molecule type" value="Genomic_DNA"/>
</dbReference>
<dbReference type="RefSeq" id="WP_018597954.1">
    <property type="nucleotide sequence ID" value="NZ_AP031416.1"/>
</dbReference>
<gene>
    <name evidence="2" type="ORF">E5259_11670</name>
    <name evidence="1" type="ORF">PMF13cell1_04207</name>
</gene>
<evidence type="ECO:0000313" key="4">
    <source>
        <dbReference type="Proteomes" id="UP000515789"/>
    </source>
</evidence>
<dbReference type="Proteomes" id="UP000289794">
    <property type="component" value="Chromosome"/>
</dbReference>